<dbReference type="EMBL" id="CP031358">
    <property type="protein sequence ID" value="AXK43956.1"/>
    <property type="molecule type" value="Genomic_DNA"/>
</dbReference>
<sequence length="292" mass="33116">MPLFETLDDMKSFVFCITDNGGATADRFTIVFCDGDYFNSSMDPYSPVGVGMWGEGAAPKVDVLGSIKERVLEGKERFIRWTDLPLKIQMGMVGTVNVGWKDFIEKAPACKSREEAGNFDARWRPNGDDPLPIYVTHGPFHYGEREKTFTVRDDEHGDTTYPTFREAVLHILPDAHAYAPEEYHSPVDIWGLKDPVPLWDCEKDLPEPVEELDEGVHTYERALMAPLKRWIAGREVVTSRYVDNLGAMIVVARDEDRFSVYRSFVIGHDVQVSADIQDSSADDAMRRLLELF</sequence>
<dbReference type="Proteomes" id="UP000254508">
    <property type="component" value="Plasmid unnamed"/>
</dbReference>
<dbReference type="RefSeq" id="WP_115418269.1">
    <property type="nucleotide sequence ID" value="NZ_CP031358.1"/>
</dbReference>
<dbReference type="OrthoDB" id="1357424at28211"/>
<keyword evidence="1" id="KW-0614">Plasmid</keyword>
<geneLocation type="plasmid" evidence="1 2">
    <name>unnamed</name>
</geneLocation>
<accession>A0A345YJ54</accession>
<dbReference type="KEGG" id="err:DVR09_16000"/>
<reference evidence="1 2" key="1">
    <citation type="submission" date="2018-07" db="EMBL/GenBank/DDBJ databases">
        <title>Genome sequence of Erythrobacter strain YH-07, an antagonistic bacterium isolated from Yellow Sea.</title>
        <authorList>
            <person name="Tang T."/>
            <person name="Liu Q."/>
            <person name="Sun X."/>
        </authorList>
    </citation>
    <scope>NUCLEOTIDE SEQUENCE [LARGE SCALE GENOMIC DNA]</scope>
    <source>
        <strain evidence="1 2">YH-07</strain>
        <plasmid evidence="1 2">unnamed</plasmid>
    </source>
</reference>
<evidence type="ECO:0000313" key="1">
    <source>
        <dbReference type="EMBL" id="AXK43956.1"/>
    </source>
</evidence>
<gene>
    <name evidence="1" type="ORF">DVR09_16000</name>
</gene>
<protein>
    <submittedName>
        <fullName evidence="1">Uncharacterized protein</fullName>
    </submittedName>
</protein>
<proteinExistence type="predicted"/>
<evidence type="ECO:0000313" key="2">
    <source>
        <dbReference type="Proteomes" id="UP000254508"/>
    </source>
</evidence>
<name>A0A345YJ54_9SPHN</name>
<keyword evidence="2" id="KW-1185">Reference proteome</keyword>
<organism evidence="1 2">
    <name type="scientific">Erythrobacter aureus</name>
    <dbReference type="NCBI Taxonomy" id="2182384"/>
    <lineage>
        <taxon>Bacteria</taxon>
        <taxon>Pseudomonadati</taxon>
        <taxon>Pseudomonadota</taxon>
        <taxon>Alphaproteobacteria</taxon>
        <taxon>Sphingomonadales</taxon>
        <taxon>Erythrobacteraceae</taxon>
        <taxon>Erythrobacter/Porphyrobacter group</taxon>
        <taxon>Erythrobacter</taxon>
    </lineage>
</organism>
<dbReference type="AlphaFoldDB" id="A0A345YJ54"/>